<comment type="function">
    <text evidence="7">Catalyzes the decarboxylation of 3-oxo-tetronate 4-phosphate to dihydroxyacetone phosphate (DHAP) and CO(2).</text>
</comment>
<keyword evidence="4" id="KW-0862">Zinc</keyword>
<dbReference type="Gene3D" id="3.40.225.10">
    <property type="entry name" value="Class II aldolase/adducin N-terminal domain"/>
    <property type="match status" value="1"/>
</dbReference>
<dbReference type="SMART" id="SM01007">
    <property type="entry name" value="Aldolase_II"/>
    <property type="match status" value="1"/>
</dbReference>
<keyword evidence="14" id="KW-1185">Reference proteome</keyword>
<comment type="catalytic activity">
    <reaction evidence="11">
        <text>3-dehydro-4-O-phospho-L-erythronate + H(+) = dihydroxyacetone phosphate + CO2</text>
        <dbReference type="Rhea" id="RHEA:52404"/>
        <dbReference type="ChEBI" id="CHEBI:15378"/>
        <dbReference type="ChEBI" id="CHEBI:16526"/>
        <dbReference type="ChEBI" id="CHEBI:57642"/>
        <dbReference type="ChEBI" id="CHEBI:136592"/>
        <dbReference type="EC" id="4.1.1.104"/>
    </reaction>
</comment>
<evidence type="ECO:0000256" key="5">
    <source>
        <dbReference type="ARBA" id="ARBA00023239"/>
    </source>
</evidence>
<dbReference type="InterPro" id="IPR050013">
    <property type="entry name" value="OtnC"/>
</dbReference>
<dbReference type="InterPro" id="IPR036409">
    <property type="entry name" value="Aldolase_II/adducin_N_sf"/>
</dbReference>
<keyword evidence="3" id="KW-0479">Metal-binding</keyword>
<reference evidence="13 14" key="1">
    <citation type="submission" date="2022-02" db="EMBL/GenBank/DDBJ databases">
        <title>Description of Brenneria tiliae sp. nov. isolated from symptomatic Tilia x moltkei and Tilia x europaea trees in the UK.</title>
        <authorList>
            <person name="Kile H."/>
        </authorList>
    </citation>
    <scope>NUCLEOTIDE SEQUENCE [LARGE SCALE GENOMIC DNA]</scope>
    <source>
        <strain evidence="13 14">MC1SB4.1</strain>
    </source>
</reference>
<name>A0ABT0MQT4_9GAMM</name>
<dbReference type="EC" id="4.1.1.104" evidence="8"/>
<evidence type="ECO:0000256" key="6">
    <source>
        <dbReference type="ARBA" id="ARBA00023277"/>
    </source>
</evidence>
<feature type="domain" description="Class II aldolase/adducin N-terminal" evidence="12">
    <location>
        <begin position="14"/>
        <end position="193"/>
    </location>
</feature>
<dbReference type="NCBIfam" id="NF006000">
    <property type="entry name" value="PRK08130.1"/>
    <property type="match status" value="1"/>
</dbReference>
<evidence type="ECO:0000256" key="3">
    <source>
        <dbReference type="ARBA" id="ARBA00022723"/>
    </source>
</evidence>
<evidence type="ECO:0000256" key="9">
    <source>
        <dbReference type="ARBA" id="ARBA00044803"/>
    </source>
</evidence>
<gene>
    <name evidence="13" type="ORF">MFP26_04305</name>
</gene>
<keyword evidence="5 13" id="KW-0456">Lyase</keyword>
<dbReference type="InterPro" id="IPR001303">
    <property type="entry name" value="Aldolase_II/adducin_N"/>
</dbReference>
<sequence length="213" mass="23401">MSEHCRRDEQQARDEMVRLGASFFQRGYATGSAGNLSLLLDDGTLLATPTGSCLGELAADRLSKVGIGGEWISGDKPSKEVSFHLAIYRSNPQCQAIVHLHSTYLTALSCLEGLDPQDAIKPFTPYVVMRVGQVPVVPYYRPGDARLGEDLAKLAPHYRAFLLANHGPVVTGKDLRAAADNMEELEETAKLIFILGDRRIRYLTAEEIAELRS</sequence>
<dbReference type="Proteomes" id="UP001203069">
    <property type="component" value="Unassembled WGS sequence"/>
</dbReference>
<proteinExistence type="inferred from homology"/>
<evidence type="ECO:0000313" key="14">
    <source>
        <dbReference type="Proteomes" id="UP001203069"/>
    </source>
</evidence>
<dbReference type="RefSeq" id="WP_249243754.1">
    <property type="nucleotide sequence ID" value="NZ_JAKPBZ010000105.1"/>
</dbReference>
<dbReference type="PANTHER" id="PTHR22789">
    <property type="entry name" value="FUCULOSE PHOSPHATE ALDOLASE"/>
    <property type="match status" value="1"/>
</dbReference>
<evidence type="ECO:0000256" key="7">
    <source>
        <dbReference type="ARBA" id="ARBA00044745"/>
    </source>
</evidence>
<evidence type="ECO:0000256" key="4">
    <source>
        <dbReference type="ARBA" id="ARBA00022833"/>
    </source>
</evidence>
<evidence type="ECO:0000259" key="12">
    <source>
        <dbReference type="SMART" id="SM01007"/>
    </source>
</evidence>
<protein>
    <recommendedName>
        <fullName evidence="9">3-oxo-tetronate 4-phosphate decarboxylase</fullName>
        <ecNumber evidence="8">4.1.1.104</ecNumber>
    </recommendedName>
</protein>
<dbReference type="InterPro" id="IPR050197">
    <property type="entry name" value="Aldolase_class_II_sugar_metab"/>
</dbReference>
<evidence type="ECO:0000256" key="11">
    <source>
        <dbReference type="ARBA" id="ARBA00048603"/>
    </source>
</evidence>
<dbReference type="EMBL" id="JAKPBZ010000105">
    <property type="protein sequence ID" value="MCL2891922.1"/>
    <property type="molecule type" value="Genomic_DNA"/>
</dbReference>
<keyword evidence="6" id="KW-0119">Carbohydrate metabolism</keyword>
<comment type="similarity">
    <text evidence="2">Belongs to the aldolase class II family. AraD/FucA subfamily.</text>
</comment>
<comment type="cofactor">
    <cofactor evidence="1">
        <name>Zn(2+)</name>
        <dbReference type="ChEBI" id="CHEBI:29105"/>
    </cofactor>
</comment>
<evidence type="ECO:0000256" key="8">
    <source>
        <dbReference type="ARBA" id="ARBA00044772"/>
    </source>
</evidence>
<dbReference type="Pfam" id="PF00596">
    <property type="entry name" value="Aldolase_II"/>
    <property type="match status" value="1"/>
</dbReference>
<evidence type="ECO:0000256" key="2">
    <source>
        <dbReference type="ARBA" id="ARBA00010037"/>
    </source>
</evidence>
<dbReference type="SUPFAM" id="SSF53639">
    <property type="entry name" value="AraD/HMP-PK domain-like"/>
    <property type="match status" value="1"/>
</dbReference>
<evidence type="ECO:0000313" key="13">
    <source>
        <dbReference type="EMBL" id="MCL2891922.1"/>
    </source>
</evidence>
<dbReference type="PANTHER" id="PTHR22789:SF0">
    <property type="entry name" value="3-OXO-TETRONATE 4-PHOSPHATE DECARBOXYLASE-RELATED"/>
    <property type="match status" value="1"/>
</dbReference>
<evidence type="ECO:0000256" key="1">
    <source>
        <dbReference type="ARBA" id="ARBA00001947"/>
    </source>
</evidence>
<comment type="catalytic activity">
    <reaction evidence="10">
        <text>3-dehydro-4-O-phospho-D-erythronate + H(+) = dihydroxyacetone phosphate + CO2</text>
        <dbReference type="Rhea" id="RHEA:52416"/>
        <dbReference type="ChEBI" id="CHEBI:15378"/>
        <dbReference type="ChEBI" id="CHEBI:16526"/>
        <dbReference type="ChEBI" id="CHEBI:57642"/>
        <dbReference type="ChEBI" id="CHEBI:136593"/>
        <dbReference type="EC" id="4.1.1.104"/>
    </reaction>
</comment>
<comment type="caution">
    <text evidence="13">The sequence shown here is derived from an EMBL/GenBank/DDBJ whole genome shotgun (WGS) entry which is preliminary data.</text>
</comment>
<organism evidence="13 14">
    <name type="scientific">Brenneria tiliae</name>
    <dbReference type="NCBI Taxonomy" id="2914984"/>
    <lineage>
        <taxon>Bacteria</taxon>
        <taxon>Pseudomonadati</taxon>
        <taxon>Pseudomonadota</taxon>
        <taxon>Gammaproteobacteria</taxon>
        <taxon>Enterobacterales</taxon>
        <taxon>Pectobacteriaceae</taxon>
        <taxon>Brenneria</taxon>
    </lineage>
</organism>
<accession>A0ABT0MQT4</accession>
<dbReference type="NCBIfam" id="NF043034">
    <property type="entry name" value="OxoTetrPhDc"/>
    <property type="match status" value="1"/>
</dbReference>
<dbReference type="GO" id="GO:0016829">
    <property type="term" value="F:lyase activity"/>
    <property type="evidence" value="ECO:0007669"/>
    <property type="project" value="UniProtKB-KW"/>
</dbReference>
<evidence type="ECO:0000256" key="10">
    <source>
        <dbReference type="ARBA" id="ARBA00047520"/>
    </source>
</evidence>